<feature type="domain" description="Pirin C-terminal" evidence="5">
    <location>
        <begin position="174"/>
        <end position="270"/>
    </location>
</feature>
<accession>A0A2Z3RVV1</accession>
<evidence type="ECO:0000313" key="7">
    <source>
        <dbReference type="Proteomes" id="UP000246894"/>
    </source>
</evidence>
<evidence type="ECO:0000256" key="3">
    <source>
        <dbReference type="RuleBase" id="RU003457"/>
    </source>
</evidence>
<feature type="binding site" evidence="2">
    <location>
        <position position="56"/>
    </location>
    <ligand>
        <name>Fe cation</name>
        <dbReference type="ChEBI" id="CHEBI:24875"/>
    </ligand>
</feature>
<feature type="binding site" evidence="2">
    <location>
        <position position="100"/>
    </location>
    <ligand>
        <name>Fe cation</name>
        <dbReference type="ChEBI" id="CHEBI:24875"/>
    </ligand>
</feature>
<dbReference type="Pfam" id="PF02678">
    <property type="entry name" value="Pirin"/>
    <property type="match status" value="1"/>
</dbReference>
<dbReference type="GO" id="GO:0046872">
    <property type="term" value="F:metal ion binding"/>
    <property type="evidence" value="ECO:0007669"/>
    <property type="project" value="UniProtKB-KW"/>
</dbReference>
<evidence type="ECO:0000259" key="4">
    <source>
        <dbReference type="Pfam" id="PF02678"/>
    </source>
</evidence>
<keyword evidence="6" id="KW-0223">Dioxygenase</keyword>
<keyword evidence="2" id="KW-0408">Iron</keyword>
<dbReference type="InterPro" id="IPR011051">
    <property type="entry name" value="RmlC_Cupin_sf"/>
</dbReference>
<keyword evidence="6" id="KW-0560">Oxidoreductase</keyword>
<dbReference type="EMBL" id="CP023994">
    <property type="protein sequence ID" value="AWR20761.1"/>
    <property type="molecule type" value="Genomic_DNA"/>
</dbReference>
<sequence>MSILTPRDVPLGGLRAMTVRRTLPNRQRSTIGAWCFVDHYGPDEVELSGGMNLGPHPHTGLQTVTWLFQGEVEHRDSVGSVQLIEPGQVNLMTAGTGIAHAEHSTGRVPVMHGVQLWVALADKDRHIPPFFEHHIAPRTTIGDAQLIVFVGSLTGDTGTVTAATTTFTPLLGAEITAPAGSTFTIPVNTTFEHGILVDSGSVEVNGELAEKDQLAYVEPGIDSLTLTIGDEPARLLLLGGTPFEEELVMWWNFIGRSHDEIVEFRNQWQEDVVLEGNPEGIFGSVEHGGTVIPAPEMPHVQLRPRKLPRP</sequence>
<dbReference type="AlphaFoldDB" id="A0A2Z3RVV1"/>
<dbReference type="GO" id="GO:0008127">
    <property type="term" value="F:quercetin 2,3-dioxygenase activity"/>
    <property type="evidence" value="ECO:0007669"/>
    <property type="project" value="UniProtKB-EC"/>
</dbReference>
<proteinExistence type="inferred from homology"/>
<feature type="binding site" evidence="2">
    <location>
        <position position="102"/>
    </location>
    <ligand>
        <name>Fe cation</name>
        <dbReference type="ChEBI" id="CHEBI:24875"/>
    </ligand>
</feature>
<feature type="binding site" evidence="2">
    <location>
        <position position="58"/>
    </location>
    <ligand>
        <name>Fe cation</name>
        <dbReference type="ChEBI" id="CHEBI:24875"/>
    </ligand>
</feature>
<dbReference type="PANTHER" id="PTHR13903">
    <property type="entry name" value="PIRIN-RELATED"/>
    <property type="match status" value="1"/>
</dbReference>
<dbReference type="KEGG" id="aum:AURMO_00141"/>
<evidence type="ECO:0000256" key="2">
    <source>
        <dbReference type="PIRSR" id="PIRSR006232-1"/>
    </source>
</evidence>
<dbReference type="PIRSF" id="PIRSF006232">
    <property type="entry name" value="Pirin"/>
    <property type="match status" value="1"/>
</dbReference>
<protein>
    <submittedName>
        <fullName evidence="6">Quercetin 2,3-dioxygenase</fullName>
        <ecNumber evidence="6">1.13.11.24</ecNumber>
    </submittedName>
</protein>
<dbReference type="SUPFAM" id="SSF51182">
    <property type="entry name" value="RmlC-like cupins"/>
    <property type="match status" value="1"/>
</dbReference>
<keyword evidence="7" id="KW-1185">Reference proteome</keyword>
<dbReference type="OrthoDB" id="9780903at2"/>
<dbReference type="CDD" id="cd02247">
    <property type="entry name" value="cupin_pirin_C"/>
    <property type="match status" value="1"/>
</dbReference>
<evidence type="ECO:0000256" key="1">
    <source>
        <dbReference type="ARBA" id="ARBA00008416"/>
    </source>
</evidence>
<dbReference type="InterPro" id="IPR012093">
    <property type="entry name" value="Pirin"/>
</dbReference>
<comment type="similarity">
    <text evidence="1 3">Belongs to the pirin family.</text>
</comment>
<evidence type="ECO:0000259" key="5">
    <source>
        <dbReference type="Pfam" id="PF05726"/>
    </source>
</evidence>
<gene>
    <name evidence="6" type="ORF">AURMO_00141</name>
</gene>
<comment type="cofactor">
    <cofactor evidence="2">
        <name>Fe cation</name>
        <dbReference type="ChEBI" id="CHEBI:24875"/>
    </cofactor>
    <text evidence="2">Binds 1 Fe cation per subunit.</text>
</comment>
<dbReference type="InterPro" id="IPR003829">
    <property type="entry name" value="Pirin_N_dom"/>
</dbReference>
<evidence type="ECO:0000313" key="6">
    <source>
        <dbReference type="EMBL" id="AWR20761.1"/>
    </source>
</evidence>
<dbReference type="InterPro" id="IPR008778">
    <property type="entry name" value="Pirin_C_dom"/>
</dbReference>
<dbReference type="Gene3D" id="2.60.120.10">
    <property type="entry name" value="Jelly Rolls"/>
    <property type="match status" value="1"/>
</dbReference>
<reference evidence="6 7" key="1">
    <citation type="submission" date="2017-10" db="EMBL/GenBank/DDBJ databases">
        <title>Genome of an Actinobacterium that displays light-enhanced growth.</title>
        <authorList>
            <person name="Maresca J.A."/>
            <person name="Hempel P."/>
            <person name="Shevchenko O."/>
            <person name="Miller K.J."/>
            <person name="Hahn M.W."/>
        </authorList>
    </citation>
    <scope>NUCLEOTIDE SEQUENCE [LARGE SCALE GENOMIC DNA]</scope>
    <source>
        <strain evidence="6 7">MWH-Mo1</strain>
    </source>
</reference>
<name>A0A2Z3RVV1_9MICO</name>
<keyword evidence="2" id="KW-0479">Metal-binding</keyword>
<dbReference type="PANTHER" id="PTHR13903:SF8">
    <property type="entry name" value="PIRIN"/>
    <property type="match status" value="1"/>
</dbReference>
<dbReference type="RefSeq" id="WP_110232683.1">
    <property type="nucleotide sequence ID" value="NZ_CP023994.1"/>
</dbReference>
<organism evidence="6 7">
    <name type="scientific">Aurantimicrobium photophilum</name>
    <dbReference type="NCBI Taxonomy" id="1987356"/>
    <lineage>
        <taxon>Bacteria</taxon>
        <taxon>Bacillati</taxon>
        <taxon>Actinomycetota</taxon>
        <taxon>Actinomycetes</taxon>
        <taxon>Micrococcales</taxon>
        <taxon>Microbacteriaceae</taxon>
        <taxon>Aurantimicrobium</taxon>
    </lineage>
</organism>
<dbReference type="EC" id="1.13.11.24" evidence="6"/>
<feature type="domain" description="Pirin N-terminal" evidence="4">
    <location>
        <begin position="18"/>
        <end position="118"/>
    </location>
</feature>
<dbReference type="Proteomes" id="UP000246894">
    <property type="component" value="Chromosome"/>
</dbReference>
<dbReference type="Pfam" id="PF05726">
    <property type="entry name" value="Pirin_C"/>
    <property type="match status" value="1"/>
</dbReference>
<dbReference type="InterPro" id="IPR014710">
    <property type="entry name" value="RmlC-like_jellyroll"/>
</dbReference>